<dbReference type="KEGG" id="bmeg:BG04_40"/>
<evidence type="ECO:0000313" key="2">
    <source>
        <dbReference type="Proteomes" id="UP000031829"/>
    </source>
</evidence>
<reference evidence="1 2" key="1">
    <citation type="journal article" date="2015" name="Genome Announc.">
        <title>Complete genome sequences for 35 biothreat assay-relevant bacillus species.</title>
        <authorList>
            <person name="Johnson S.L."/>
            <person name="Daligault H.E."/>
            <person name="Davenport K.W."/>
            <person name="Jaissle J."/>
            <person name="Frey K.G."/>
            <person name="Ladner J.T."/>
            <person name="Broomall S.M."/>
            <person name="Bishop-Lilly K.A."/>
            <person name="Bruce D.C."/>
            <person name="Gibbons H.S."/>
            <person name="Coyne S.R."/>
            <person name="Lo C.C."/>
            <person name="Meincke L."/>
            <person name="Munk A.C."/>
            <person name="Koroleva G.I."/>
            <person name="Rosenzweig C.N."/>
            <person name="Palacios G.F."/>
            <person name="Redden C.L."/>
            <person name="Minogue T.D."/>
            <person name="Chain P.S."/>
        </authorList>
    </citation>
    <scope>NUCLEOTIDE SEQUENCE [LARGE SCALE GENOMIC DNA]</scope>
    <source>
        <strain evidence="2">ATCC 14581 / DSM 32 / JCM 2506 / NBRC 15308 / NCIMB 9376 / NCTC 10342 / NRRL B-14308 / VKM B-512</strain>
    </source>
</reference>
<accession>A0A0B6AJE0</accession>
<name>A0A0B6AJE0_PRIM2</name>
<dbReference type="RefSeq" id="WP_016764777.1">
    <property type="nucleotide sequence ID" value="NZ_BCVB01000006.1"/>
</dbReference>
<dbReference type="AlphaFoldDB" id="A0A0B6AJE0"/>
<dbReference type="Proteomes" id="UP000031829">
    <property type="component" value="Chromosome"/>
</dbReference>
<sequence length="90" mass="9888">MADEFKKMLDDKEKVQLMIAAVVMLGGLVVLLKSVATGQAMGQRWLESKGNADTDLYLETVKSYIHLYQIVGGVMFGGGLLTLLRAKLKK</sequence>
<evidence type="ECO:0000313" key="1">
    <source>
        <dbReference type="EMBL" id="AJI21187.1"/>
    </source>
</evidence>
<dbReference type="HOGENOM" id="CLU_2434741_0_0_9"/>
<dbReference type="GeneID" id="93643565"/>
<proteinExistence type="predicted"/>
<dbReference type="EMBL" id="CP009920">
    <property type="protein sequence ID" value="AJI21187.1"/>
    <property type="molecule type" value="Genomic_DNA"/>
</dbReference>
<protein>
    <submittedName>
        <fullName evidence="1">Uncharacterized protein</fullName>
    </submittedName>
</protein>
<gene>
    <name evidence="1" type="ORF">BG04_40</name>
</gene>
<organism evidence="1 2">
    <name type="scientific">Priestia megaterium (strain ATCC 14581 / DSM 32 / CCUG 1817 / JCM 2506 / NBRC 15308 / NCIMB 9376 / NCTC 10342 / NRRL B-14308 / VKM B-512 / Ford 19)</name>
    <name type="common">Bacillus megaterium</name>
    <dbReference type="NCBI Taxonomy" id="1348623"/>
    <lineage>
        <taxon>Bacteria</taxon>
        <taxon>Bacillati</taxon>
        <taxon>Bacillota</taxon>
        <taxon>Bacilli</taxon>
        <taxon>Bacillales</taxon>
        <taxon>Bacillaceae</taxon>
        <taxon>Priestia</taxon>
    </lineage>
</organism>